<dbReference type="OrthoDB" id="45365at2759"/>
<dbReference type="PANTHER" id="PTHR45632">
    <property type="entry name" value="LD33804P"/>
    <property type="match status" value="1"/>
</dbReference>
<evidence type="ECO:0000313" key="4">
    <source>
        <dbReference type="EMBL" id="CEO95054.1"/>
    </source>
</evidence>
<name>A0A0G4IIT6_PLABS</name>
<dbReference type="PANTHER" id="PTHR45632:SF3">
    <property type="entry name" value="KELCH-LIKE PROTEIN 32"/>
    <property type="match status" value="1"/>
</dbReference>
<evidence type="ECO:0000256" key="3">
    <source>
        <dbReference type="SAM" id="MobiDB-lite"/>
    </source>
</evidence>
<dbReference type="InterPro" id="IPR006652">
    <property type="entry name" value="Kelch_1"/>
</dbReference>
<dbReference type="EMBL" id="OVEO01000015">
    <property type="protein sequence ID" value="SPR00916.1"/>
    <property type="molecule type" value="Genomic_DNA"/>
</dbReference>
<sequence length="760" mass="82295">MRGAAVAACAAAVVVLVAWVVPAATTVVVVVPNTFTPAVYVHDRRLARQFTRADDMQLPWASSGSTLPCVTRHSLYVLDPMFAGFARLPLDGPDRAWELTPMPSGTGHDLVGRLLGASAAYFDGEVVVVGARHLRTGLPSDEVWSLSLATSRWTSHSILQAARSYCQVQAVAYDLFAIGGVNDRYERMRSVERYNAHRQRWEPAPDLPVPLREGSASCVCNAALVVSLPYADGTKFLLMVVDDGRGWTYLPDLAYAGRVVPFEYEGDLAALMTTGDDAGVVYRLVKGTDWVIDSSAFEAFRDMLNSESVVVSFEAEHERSSLTSSCSTSGLIPSPTPPPLPYSPVVGHSYASDDRHHVDDARSRSSLSDDVMSWERRSVRSSDADDSSSLQAIVSFDKDVVLSSSPGGVVVRYTKATGRWHRTSSNGKRWVALRPQPDPTRNDLPAQLDNVMIDWVSHDAFVVAGGVAYVNRGHRVRQVISMYSFRAGRWDVLVPQMANFGRACAAHAFLPNRGLVLAAGITGDHVRTPSAILYDVAAATSAGDDDVGVRVESLPALSVPLVSPSAAVFYNYMVVVGGIDKVSRADGTQKDIVSRAVFAWSANDAQWRTMADLPAYNRSAIVYATKHAEPQLNVLLDGHEVYRMSEDGASWERTRSVDGAPALMGQGVPQQVVFVPEQCAKKLFASTGHGLYLQLGQLSATDHPPAGSDRRHTRRGSDQLSIISALKEGPPPRPPSRGSGKRSTLKLFQRFASGGSSKNN</sequence>
<dbReference type="AlphaFoldDB" id="A0A0G4IIT6"/>
<reference evidence="5 7" key="2">
    <citation type="submission" date="2018-03" db="EMBL/GenBank/DDBJ databases">
        <authorList>
            <person name="Fogelqvist J."/>
        </authorList>
    </citation>
    <scope>NUCLEOTIDE SEQUENCE [LARGE SCALE GENOMIC DNA]</scope>
</reference>
<dbReference type="Pfam" id="PF01344">
    <property type="entry name" value="Kelch_1"/>
    <property type="match status" value="1"/>
</dbReference>
<dbReference type="EMBL" id="CDSF01000003">
    <property type="protein sequence ID" value="CEO95054.1"/>
    <property type="molecule type" value="Genomic_DNA"/>
</dbReference>
<keyword evidence="1" id="KW-0880">Kelch repeat</keyword>
<dbReference type="SMART" id="SM00612">
    <property type="entry name" value="Kelch"/>
    <property type="match status" value="1"/>
</dbReference>
<keyword evidence="6" id="KW-1185">Reference proteome</keyword>
<feature type="region of interest" description="Disordered" evidence="3">
    <location>
        <begin position="324"/>
        <end position="364"/>
    </location>
</feature>
<dbReference type="SUPFAM" id="SSF117281">
    <property type="entry name" value="Kelch motif"/>
    <property type="match status" value="2"/>
</dbReference>
<dbReference type="Gene3D" id="2.120.10.80">
    <property type="entry name" value="Kelch-type beta propeller"/>
    <property type="match status" value="2"/>
</dbReference>
<dbReference type="InterPro" id="IPR015915">
    <property type="entry name" value="Kelch-typ_b-propeller"/>
</dbReference>
<gene>
    <name evidence="4" type="ORF">PBRA_009586</name>
    <name evidence="5" type="ORF">PLBR_LOCUS8131</name>
</gene>
<dbReference type="SUPFAM" id="SSF89372">
    <property type="entry name" value="Fucose-specific lectin"/>
    <property type="match status" value="1"/>
</dbReference>
<feature type="region of interest" description="Disordered" evidence="3">
    <location>
        <begin position="724"/>
        <end position="744"/>
    </location>
</feature>
<reference evidence="4 6" key="1">
    <citation type="submission" date="2015-02" db="EMBL/GenBank/DDBJ databases">
        <authorList>
            <person name="Chooi Y.-H."/>
        </authorList>
    </citation>
    <scope>NUCLEOTIDE SEQUENCE [LARGE SCALE GENOMIC DNA]</scope>
    <source>
        <strain evidence="4">E3</strain>
    </source>
</reference>
<evidence type="ECO:0000256" key="2">
    <source>
        <dbReference type="ARBA" id="ARBA00022737"/>
    </source>
</evidence>
<evidence type="ECO:0000256" key="1">
    <source>
        <dbReference type="ARBA" id="ARBA00022441"/>
    </source>
</evidence>
<proteinExistence type="predicted"/>
<evidence type="ECO:0000313" key="5">
    <source>
        <dbReference type="EMBL" id="SPR00916.1"/>
    </source>
</evidence>
<evidence type="ECO:0000313" key="7">
    <source>
        <dbReference type="Proteomes" id="UP000290189"/>
    </source>
</evidence>
<keyword evidence="2" id="KW-0677">Repeat</keyword>
<feature type="compositionally biased region" description="Basic and acidic residues" evidence="3">
    <location>
        <begin position="351"/>
        <end position="363"/>
    </location>
</feature>
<evidence type="ECO:0000313" key="6">
    <source>
        <dbReference type="Proteomes" id="UP000039324"/>
    </source>
</evidence>
<keyword evidence="5" id="KW-0496">Mitochondrion</keyword>
<accession>A0A0G4IIT6</accession>
<dbReference type="Proteomes" id="UP000290189">
    <property type="component" value="Unassembled WGS sequence"/>
</dbReference>
<geneLocation type="mitochondrion" evidence="5"/>
<protein>
    <submittedName>
        <fullName evidence="4">Uncharacterized protein</fullName>
    </submittedName>
</protein>
<feature type="compositionally biased region" description="Low complexity" evidence="3">
    <location>
        <begin position="324"/>
        <end position="333"/>
    </location>
</feature>
<organism evidence="4 6">
    <name type="scientific">Plasmodiophora brassicae</name>
    <name type="common">Clubroot disease agent</name>
    <dbReference type="NCBI Taxonomy" id="37360"/>
    <lineage>
        <taxon>Eukaryota</taxon>
        <taxon>Sar</taxon>
        <taxon>Rhizaria</taxon>
        <taxon>Endomyxa</taxon>
        <taxon>Phytomyxea</taxon>
        <taxon>Plasmodiophorida</taxon>
        <taxon>Plasmodiophoridae</taxon>
        <taxon>Plasmodiophora</taxon>
    </lineage>
</organism>
<dbReference type="Proteomes" id="UP000039324">
    <property type="component" value="Unassembled WGS sequence"/>
</dbReference>